<dbReference type="OrthoDB" id="630188at2759"/>
<dbReference type="AlphaFoldDB" id="V4AF37"/>
<dbReference type="InterPro" id="IPR024201">
    <property type="entry name" value="Calcineurin-like_Pesterase"/>
</dbReference>
<dbReference type="Gene3D" id="3.60.21.10">
    <property type="match status" value="1"/>
</dbReference>
<dbReference type="OMA" id="IHPLTAD"/>
<dbReference type="PIRSF" id="PIRSF035808">
    <property type="entry name" value="Pdiesterase_Brain_239"/>
    <property type="match status" value="1"/>
</dbReference>
<dbReference type="SUPFAM" id="SSF56300">
    <property type="entry name" value="Metallo-dependent phosphatases"/>
    <property type="match status" value="1"/>
</dbReference>
<dbReference type="Proteomes" id="UP000030746">
    <property type="component" value="Unassembled WGS sequence"/>
</dbReference>
<dbReference type="PANTHER" id="PTHR12905:SF0">
    <property type="entry name" value="CALCINEURIN-LIKE PHOSPHOESTERASE DOMAIN-CONTAINING PROTEIN"/>
    <property type="match status" value="1"/>
</dbReference>
<dbReference type="HOGENOM" id="CLU_041441_1_0_1"/>
<accession>V4AF37</accession>
<dbReference type="InterPro" id="IPR029052">
    <property type="entry name" value="Metallo-depent_PP-like"/>
</dbReference>
<proteinExistence type="inferred from homology"/>
<dbReference type="CDD" id="cd07379">
    <property type="entry name" value="MPP_239FB"/>
    <property type="match status" value="1"/>
</dbReference>
<evidence type="ECO:0000313" key="4">
    <source>
        <dbReference type="Proteomes" id="UP000030746"/>
    </source>
</evidence>
<dbReference type="CTD" id="20232002"/>
<dbReference type="InterPro" id="IPR004843">
    <property type="entry name" value="Calcineurin-like_PHP"/>
</dbReference>
<evidence type="ECO:0000313" key="3">
    <source>
        <dbReference type="EMBL" id="ESO91941.1"/>
    </source>
</evidence>
<dbReference type="InterPro" id="IPR051693">
    <property type="entry name" value="UPF0046_metallophosphoest"/>
</dbReference>
<comment type="similarity">
    <text evidence="1">Belongs to the UPF0046 family.</text>
</comment>
<dbReference type="GeneID" id="20232002"/>
<protein>
    <recommendedName>
        <fullName evidence="2">Calcineurin-like phosphoesterase domain-containing protein</fullName>
    </recommendedName>
</protein>
<evidence type="ECO:0000259" key="2">
    <source>
        <dbReference type="Pfam" id="PF00149"/>
    </source>
</evidence>
<name>V4AF37_LOTGI</name>
<feature type="domain" description="Calcineurin-like phosphoesterase" evidence="2">
    <location>
        <begin position="46"/>
        <end position="226"/>
    </location>
</feature>
<evidence type="ECO:0000256" key="1">
    <source>
        <dbReference type="ARBA" id="ARBA00007993"/>
    </source>
</evidence>
<sequence length="299" mass="34309">MEKVTEITVHPDTDRPTKAWEKIKVQQKQRKIKPMDSTTPISEDKIRFVCISDTHTVLEKTPDYHLPPGDVLIHAGDFSNIGRPNEIQRFNTYLGTLPYKVKIVIAGNHDMTFDAEMVENHRARMFHSFCITTAVLEDKLKEYNISSVKELLKNCIYLEDQELTLCGIKFYGTPWQPEFGGWGFNLKRGRECLDKWNLIPDNTDILISHGPPIGYGDKCFGENRAGCVELLSTIQKRVQPKYLVIYFHQSSYGVTTDGRTTYINASTCTLRYKASNPPIVFDYPIPDGHTKSELLNFRR</sequence>
<dbReference type="EMBL" id="KB202163">
    <property type="protein sequence ID" value="ESO91941.1"/>
    <property type="molecule type" value="Genomic_DNA"/>
</dbReference>
<reference evidence="3 4" key="1">
    <citation type="journal article" date="2013" name="Nature">
        <title>Insights into bilaterian evolution from three spiralian genomes.</title>
        <authorList>
            <person name="Simakov O."/>
            <person name="Marletaz F."/>
            <person name="Cho S.J."/>
            <person name="Edsinger-Gonzales E."/>
            <person name="Havlak P."/>
            <person name="Hellsten U."/>
            <person name="Kuo D.H."/>
            <person name="Larsson T."/>
            <person name="Lv J."/>
            <person name="Arendt D."/>
            <person name="Savage R."/>
            <person name="Osoegawa K."/>
            <person name="de Jong P."/>
            <person name="Grimwood J."/>
            <person name="Chapman J.A."/>
            <person name="Shapiro H."/>
            <person name="Aerts A."/>
            <person name="Otillar R.P."/>
            <person name="Terry A.Y."/>
            <person name="Boore J.L."/>
            <person name="Grigoriev I.V."/>
            <person name="Lindberg D.R."/>
            <person name="Seaver E.C."/>
            <person name="Weisblat D.A."/>
            <person name="Putnam N.H."/>
            <person name="Rokhsar D.S."/>
        </authorList>
    </citation>
    <scope>NUCLEOTIDE SEQUENCE [LARGE SCALE GENOMIC DNA]</scope>
</reference>
<dbReference type="KEGG" id="lgi:LOTGIDRAFT_121668"/>
<gene>
    <name evidence="3" type="ORF">LOTGIDRAFT_121668</name>
</gene>
<dbReference type="PANTHER" id="PTHR12905">
    <property type="entry name" value="METALLOPHOSPHOESTERASE"/>
    <property type="match status" value="1"/>
</dbReference>
<organism evidence="3 4">
    <name type="scientific">Lottia gigantea</name>
    <name type="common">Giant owl limpet</name>
    <dbReference type="NCBI Taxonomy" id="225164"/>
    <lineage>
        <taxon>Eukaryota</taxon>
        <taxon>Metazoa</taxon>
        <taxon>Spiralia</taxon>
        <taxon>Lophotrochozoa</taxon>
        <taxon>Mollusca</taxon>
        <taxon>Gastropoda</taxon>
        <taxon>Patellogastropoda</taxon>
        <taxon>Lottioidea</taxon>
        <taxon>Lottiidae</taxon>
        <taxon>Lottia</taxon>
    </lineage>
</organism>
<dbReference type="GO" id="GO:0016787">
    <property type="term" value="F:hydrolase activity"/>
    <property type="evidence" value="ECO:0007669"/>
    <property type="project" value="InterPro"/>
</dbReference>
<dbReference type="RefSeq" id="XP_009057254.1">
    <property type="nucleotide sequence ID" value="XM_009059006.1"/>
</dbReference>
<keyword evidence="4" id="KW-1185">Reference proteome</keyword>
<dbReference type="Pfam" id="PF00149">
    <property type="entry name" value="Metallophos"/>
    <property type="match status" value="1"/>
</dbReference>